<dbReference type="RefSeq" id="WP_153243245.1">
    <property type="nucleotide sequence ID" value="NZ_CP078078.1"/>
</dbReference>
<dbReference type="Pfam" id="PF09860">
    <property type="entry name" value="DUF2087"/>
    <property type="match status" value="1"/>
</dbReference>
<evidence type="ECO:0000313" key="3">
    <source>
        <dbReference type="Proteomes" id="UP000830631"/>
    </source>
</evidence>
<keyword evidence="3" id="KW-1185">Reference proteome</keyword>
<dbReference type="EMBL" id="CP078078">
    <property type="protein sequence ID" value="UPL19261.1"/>
    <property type="molecule type" value="Genomic_DNA"/>
</dbReference>
<organism evidence="2 3">
    <name type="scientific">Microbacterium aurugineum</name>
    <dbReference type="NCBI Taxonomy" id="2851642"/>
    <lineage>
        <taxon>Bacteria</taxon>
        <taxon>Bacillati</taxon>
        <taxon>Actinomycetota</taxon>
        <taxon>Actinomycetes</taxon>
        <taxon>Micrococcales</taxon>
        <taxon>Microbacteriaceae</taxon>
        <taxon>Microbacterium</taxon>
    </lineage>
</organism>
<evidence type="ECO:0000313" key="2">
    <source>
        <dbReference type="EMBL" id="UPL19261.1"/>
    </source>
</evidence>
<dbReference type="InterPro" id="IPR018656">
    <property type="entry name" value="DUF2087"/>
</dbReference>
<accession>A0ABY4J2M7</accession>
<feature type="domain" description="DUF2087" evidence="1">
    <location>
        <begin position="90"/>
        <end position="159"/>
    </location>
</feature>
<sequence>MSDVRAMLACLANEEVARLFASLVLANGPEQSLSPARKEKAMKSLVQSGLITTDDSAAGRLNVVEIRAALAALRSATSDGASPWLDENGRIKRFPRRPAERAEFLEEIGVQAVRAHERISESELNDRLASLTDDIPTLRRYLVVHGVLDRSVDGSSYWRAATAERGESGSSDRRGV</sequence>
<reference evidence="2 3" key="1">
    <citation type="submission" date="2021-06" db="EMBL/GenBank/DDBJ databases">
        <title>Genome-based taxonomic framework of Microbacterium strains isolated from marine environment, the description of four new species and reclassification of four preexisting species.</title>
        <authorList>
            <person name="Lee S.D."/>
            <person name="Kim S.-M."/>
            <person name="Byeon Y.-S."/>
            <person name="Yang H.L."/>
            <person name="Kim I.S."/>
        </authorList>
    </citation>
    <scope>NUCLEOTIDE SEQUENCE [LARGE SCALE GENOMIC DNA]</scope>
    <source>
        <strain evidence="2 3">KSW4-10</strain>
    </source>
</reference>
<protein>
    <submittedName>
        <fullName evidence="2">DUF2087 domain-containing protein</fullName>
    </submittedName>
</protein>
<dbReference type="Proteomes" id="UP000830631">
    <property type="component" value="Chromosome"/>
</dbReference>
<proteinExistence type="predicted"/>
<gene>
    <name evidence="2" type="ORF">KV397_16550</name>
</gene>
<name>A0ABY4J2M7_9MICO</name>
<evidence type="ECO:0000259" key="1">
    <source>
        <dbReference type="Pfam" id="PF09860"/>
    </source>
</evidence>